<evidence type="ECO:0000256" key="13">
    <source>
        <dbReference type="ARBA" id="ARBA00022989"/>
    </source>
</evidence>
<keyword evidence="8" id="KW-0812">Transmembrane</keyword>
<evidence type="ECO:0000256" key="21">
    <source>
        <dbReference type="PIRSR" id="PIRSR634016-4"/>
    </source>
</evidence>
<organism evidence="27 28">
    <name type="scientific">Drosophila ananassae</name>
    <name type="common">Fruit fly</name>
    <dbReference type="NCBI Taxonomy" id="7217"/>
    <lineage>
        <taxon>Eukaryota</taxon>
        <taxon>Metazoa</taxon>
        <taxon>Ecdysozoa</taxon>
        <taxon>Arthropoda</taxon>
        <taxon>Hexapoda</taxon>
        <taxon>Insecta</taxon>
        <taxon>Pterygota</taxon>
        <taxon>Neoptera</taxon>
        <taxon>Endopterygota</taxon>
        <taxon>Diptera</taxon>
        <taxon>Brachycera</taxon>
        <taxon>Muscomorpha</taxon>
        <taxon>Ephydroidea</taxon>
        <taxon>Drosophilidae</taxon>
        <taxon>Drosophila</taxon>
        <taxon>Sophophora</taxon>
    </lineage>
</organism>
<dbReference type="CDD" id="cd09601">
    <property type="entry name" value="M1_APN-Q_like"/>
    <property type="match status" value="1"/>
</dbReference>
<dbReference type="GO" id="GO:0016285">
    <property type="term" value="F:alanyl aminopeptidase activity"/>
    <property type="evidence" value="ECO:0007669"/>
    <property type="project" value="UniProtKB-EC"/>
</dbReference>
<feature type="active site" description="Proton acceptor" evidence="19">
    <location>
        <position position="337"/>
    </location>
</feature>
<evidence type="ECO:0000256" key="7">
    <source>
        <dbReference type="ARBA" id="ARBA00022670"/>
    </source>
</evidence>
<keyword evidence="15" id="KW-0472">Membrane</keyword>
<dbReference type="InterPro" id="IPR042097">
    <property type="entry name" value="Aminopeptidase_N-like_N_sf"/>
</dbReference>
<reference evidence="27 28" key="1">
    <citation type="journal article" date="2007" name="Nature">
        <title>Evolution of genes and genomes on the Drosophila phylogeny.</title>
        <authorList>
            <consortium name="Drosophila 12 Genomes Consortium"/>
            <person name="Clark A.G."/>
            <person name="Eisen M.B."/>
            <person name="Smith D.R."/>
            <person name="Bergman C.M."/>
            <person name="Oliver B."/>
            <person name="Markow T.A."/>
            <person name="Kaufman T.C."/>
            <person name="Kellis M."/>
            <person name="Gelbart W."/>
            <person name="Iyer V.N."/>
            <person name="Pollard D.A."/>
            <person name="Sackton T.B."/>
            <person name="Larracuente A.M."/>
            <person name="Singh N.D."/>
            <person name="Abad J.P."/>
            <person name="Abt D.N."/>
            <person name="Adryan B."/>
            <person name="Aguade M."/>
            <person name="Akashi H."/>
            <person name="Anderson W.W."/>
            <person name="Aquadro C.F."/>
            <person name="Ardell D.H."/>
            <person name="Arguello R."/>
            <person name="Artieri C.G."/>
            <person name="Barbash D.A."/>
            <person name="Barker D."/>
            <person name="Barsanti P."/>
            <person name="Batterham P."/>
            <person name="Batzoglou S."/>
            <person name="Begun D."/>
            <person name="Bhutkar A."/>
            <person name="Blanco E."/>
            <person name="Bosak S.A."/>
            <person name="Bradley R.K."/>
            <person name="Brand A.D."/>
            <person name="Brent M.R."/>
            <person name="Brooks A.N."/>
            <person name="Brown R.H."/>
            <person name="Butlin R.K."/>
            <person name="Caggese C."/>
            <person name="Calvi B.R."/>
            <person name="Bernardo de Carvalho A."/>
            <person name="Caspi A."/>
            <person name="Castrezana S."/>
            <person name="Celniker S.E."/>
            <person name="Chang J.L."/>
            <person name="Chapple C."/>
            <person name="Chatterji S."/>
            <person name="Chinwalla A."/>
            <person name="Civetta A."/>
            <person name="Clifton S.W."/>
            <person name="Comeron J.M."/>
            <person name="Costello J.C."/>
            <person name="Coyne J.A."/>
            <person name="Daub J."/>
            <person name="David R.G."/>
            <person name="Delcher A.L."/>
            <person name="Delehaunty K."/>
            <person name="Do C.B."/>
            <person name="Ebling H."/>
            <person name="Edwards K."/>
            <person name="Eickbush T."/>
            <person name="Evans J.D."/>
            <person name="Filipski A."/>
            <person name="Findeiss S."/>
            <person name="Freyhult E."/>
            <person name="Fulton L."/>
            <person name="Fulton R."/>
            <person name="Garcia A.C."/>
            <person name="Gardiner A."/>
            <person name="Garfield D.A."/>
            <person name="Garvin B.E."/>
            <person name="Gibson G."/>
            <person name="Gilbert D."/>
            <person name="Gnerre S."/>
            <person name="Godfrey J."/>
            <person name="Good R."/>
            <person name="Gotea V."/>
            <person name="Gravely B."/>
            <person name="Greenberg A.J."/>
            <person name="Griffiths-Jones S."/>
            <person name="Gross S."/>
            <person name="Guigo R."/>
            <person name="Gustafson E.A."/>
            <person name="Haerty W."/>
            <person name="Hahn M.W."/>
            <person name="Halligan D.L."/>
            <person name="Halpern A.L."/>
            <person name="Halter G.M."/>
            <person name="Han M.V."/>
            <person name="Heger A."/>
            <person name="Hillier L."/>
            <person name="Hinrichs A.S."/>
            <person name="Holmes I."/>
            <person name="Hoskins R.A."/>
            <person name="Hubisz M.J."/>
            <person name="Hultmark D."/>
            <person name="Huntley M.A."/>
            <person name="Jaffe D.B."/>
            <person name="Jagadeeshan S."/>
            <person name="Jeck W.R."/>
            <person name="Johnson J."/>
            <person name="Jones C.D."/>
            <person name="Jordan W.C."/>
            <person name="Karpen G.H."/>
            <person name="Kataoka E."/>
            <person name="Keightley P.D."/>
            <person name="Kheradpour P."/>
            <person name="Kirkness E.F."/>
            <person name="Koerich L.B."/>
            <person name="Kristiansen K."/>
            <person name="Kudrna D."/>
            <person name="Kulathinal R.J."/>
            <person name="Kumar S."/>
            <person name="Kwok R."/>
            <person name="Lander E."/>
            <person name="Langley C.H."/>
            <person name="Lapoint R."/>
            <person name="Lazzaro B.P."/>
            <person name="Lee S.J."/>
            <person name="Levesque L."/>
            <person name="Li R."/>
            <person name="Lin C.F."/>
            <person name="Lin M.F."/>
            <person name="Lindblad-Toh K."/>
            <person name="Llopart A."/>
            <person name="Long M."/>
            <person name="Low L."/>
            <person name="Lozovsky E."/>
            <person name="Lu J."/>
            <person name="Luo M."/>
            <person name="Machado C.A."/>
            <person name="Makalowski W."/>
            <person name="Marzo M."/>
            <person name="Matsuda M."/>
            <person name="Matzkin L."/>
            <person name="McAllister B."/>
            <person name="McBride C.S."/>
            <person name="McKernan B."/>
            <person name="McKernan K."/>
            <person name="Mendez-Lago M."/>
            <person name="Minx P."/>
            <person name="Mollenhauer M.U."/>
            <person name="Montooth K."/>
            <person name="Mount S.M."/>
            <person name="Mu X."/>
            <person name="Myers E."/>
            <person name="Negre B."/>
            <person name="Newfeld S."/>
            <person name="Nielsen R."/>
            <person name="Noor M.A."/>
            <person name="O'Grady P."/>
            <person name="Pachter L."/>
            <person name="Papaceit M."/>
            <person name="Parisi M.J."/>
            <person name="Parisi M."/>
            <person name="Parts L."/>
            <person name="Pedersen J.S."/>
            <person name="Pesole G."/>
            <person name="Phillippy A.M."/>
            <person name="Ponting C.P."/>
            <person name="Pop M."/>
            <person name="Porcelli D."/>
            <person name="Powell J.R."/>
            <person name="Prohaska S."/>
            <person name="Pruitt K."/>
            <person name="Puig M."/>
            <person name="Quesneville H."/>
            <person name="Ram K.R."/>
            <person name="Rand D."/>
            <person name="Rasmussen M.D."/>
            <person name="Reed L.K."/>
            <person name="Reenan R."/>
            <person name="Reily A."/>
            <person name="Remington K.A."/>
            <person name="Rieger T.T."/>
            <person name="Ritchie M.G."/>
            <person name="Robin C."/>
            <person name="Rogers Y.H."/>
            <person name="Rohde C."/>
            <person name="Rozas J."/>
            <person name="Rubenfield M.J."/>
            <person name="Ruiz A."/>
            <person name="Russo S."/>
            <person name="Salzberg S.L."/>
            <person name="Sanchez-Gracia A."/>
            <person name="Saranga D.J."/>
            <person name="Sato H."/>
            <person name="Schaeffer S.W."/>
            <person name="Schatz M.C."/>
            <person name="Schlenke T."/>
            <person name="Schwartz R."/>
            <person name="Segarra C."/>
            <person name="Singh R.S."/>
            <person name="Sirot L."/>
            <person name="Sirota M."/>
            <person name="Sisneros N.B."/>
            <person name="Smith C.D."/>
            <person name="Smith T.F."/>
            <person name="Spieth J."/>
            <person name="Stage D.E."/>
            <person name="Stark A."/>
            <person name="Stephan W."/>
            <person name="Strausberg R.L."/>
            <person name="Strempel S."/>
            <person name="Sturgill D."/>
            <person name="Sutton G."/>
            <person name="Sutton G.G."/>
            <person name="Tao W."/>
            <person name="Teichmann S."/>
            <person name="Tobari Y.N."/>
            <person name="Tomimura Y."/>
            <person name="Tsolas J.M."/>
            <person name="Valente V.L."/>
            <person name="Venter E."/>
            <person name="Venter J.C."/>
            <person name="Vicario S."/>
            <person name="Vieira F.G."/>
            <person name="Vilella A.J."/>
            <person name="Villasante A."/>
            <person name="Walenz B."/>
            <person name="Wang J."/>
            <person name="Wasserman M."/>
            <person name="Watts T."/>
            <person name="Wilson D."/>
            <person name="Wilson R.K."/>
            <person name="Wing R.A."/>
            <person name="Wolfner M.F."/>
            <person name="Wong A."/>
            <person name="Wong G.K."/>
            <person name="Wu C.I."/>
            <person name="Wu G."/>
            <person name="Yamamoto D."/>
            <person name="Yang H.P."/>
            <person name="Yang S.P."/>
            <person name="Yorke J.A."/>
            <person name="Yoshida K."/>
            <person name="Zdobnov E."/>
            <person name="Zhang P."/>
            <person name="Zhang Y."/>
            <person name="Zimin A.V."/>
            <person name="Baldwin J."/>
            <person name="Abdouelleil A."/>
            <person name="Abdulkadir J."/>
            <person name="Abebe A."/>
            <person name="Abera B."/>
            <person name="Abreu J."/>
            <person name="Acer S.C."/>
            <person name="Aftuck L."/>
            <person name="Alexander A."/>
            <person name="An P."/>
            <person name="Anderson E."/>
            <person name="Anderson S."/>
            <person name="Arachi H."/>
            <person name="Azer M."/>
            <person name="Bachantsang P."/>
            <person name="Barry A."/>
            <person name="Bayul T."/>
            <person name="Berlin A."/>
            <person name="Bessette D."/>
            <person name="Bloom T."/>
            <person name="Blye J."/>
            <person name="Boguslavskiy L."/>
            <person name="Bonnet C."/>
            <person name="Boukhgalter B."/>
            <person name="Bourzgui I."/>
            <person name="Brown A."/>
            <person name="Cahill P."/>
            <person name="Channer S."/>
            <person name="Cheshatsang Y."/>
            <person name="Chuda L."/>
            <person name="Citroen M."/>
            <person name="Collymore A."/>
            <person name="Cooke P."/>
            <person name="Costello M."/>
            <person name="D'Aco K."/>
            <person name="Daza R."/>
            <person name="De Haan G."/>
            <person name="DeGray S."/>
            <person name="DeMaso C."/>
            <person name="Dhargay N."/>
            <person name="Dooley K."/>
            <person name="Dooley E."/>
            <person name="Doricent M."/>
            <person name="Dorje P."/>
            <person name="Dorjee K."/>
            <person name="Dupes A."/>
            <person name="Elong R."/>
            <person name="Falk J."/>
            <person name="Farina A."/>
            <person name="Faro S."/>
            <person name="Ferguson D."/>
            <person name="Fisher S."/>
            <person name="Foley C.D."/>
            <person name="Franke A."/>
            <person name="Friedrich D."/>
            <person name="Gadbois L."/>
            <person name="Gearin G."/>
            <person name="Gearin C.R."/>
            <person name="Giannoukos G."/>
            <person name="Goode T."/>
            <person name="Graham J."/>
            <person name="Grandbois E."/>
            <person name="Grewal S."/>
            <person name="Gyaltsen K."/>
            <person name="Hafez N."/>
            <person name="Hagos B."/>
            <person name="Hall J."/>
            <person name="Henson C."/>
            <person name="Hollinger A."/>
            <person name="Honan T."/>
            <person name="Huard M.D."/>
            <person name="Hughes L."/>
            <person name="Hurhula B."/>
            <person name="Husby M.E."/>
            <person name="Kamat A."/>
            <person name="Kanga B."/>
            <person name="Kashin S."/>
            <person name="Khazanovich D."/>
            <person name="Kisner P."/>
            <person name="Lance K."/>
            <person name="Lara M."/>
            <person name="Lee W."/>
            <person name="Lennon N."/>
            <person name="Letendre F."/>
            <person name="LeVine R."/>
            <person name="Lipovsky A."/>
            <person name="Liu X."/>
            <person name="Liu J."/>
            <person name="Liu S."/>
            <person name="Lokyitsang T."/>
            <person name="Lokyitsang Y."/>
            <person name="Lubonja R."/>
            <person name="Lui A."/>
            <person name="MacDonald P."/>
            <person name="Magnisalis V."/>
            <person name="Maru K."/>
            <person name="Matthews C."/>
            <person name="McCusker W."/>
            <person name="McDonough S."/>
            <person name="Mehta T."/>
            <person name="Meldrim J."/>
            <person name="Meneus L."/>
            <person name="Mihai O."/>
            <person name="Mihalev A."/>
            <person name="Mihova T."/>
            <person name="Mittelman R."/>
            <person name="Mlenga V."/>
            <person name="Montmayeur A."/>
            <person name="Mulrain L."/>
            <person name="Navidi A."/>
            <person name="Naylor J."/>
            <person name="Negash T."/>
            <person name="Nguyen T."/>
            <person name="Nguyen N."/>
            <person name="Nicol R."/>
            <person name="Norbu C."/>
            <person name="Norbu N."/>
            <person name="Novod N."/>
            <person name="O'Neill B."/>
            <person name="Osman S."/>
            <person name="Markiewicz E."/>
            <person name="Oyono O.L."/>
            <person name="Patti C."/>
            <person name="Phunkhang P."/>
            <person name="Pierre F."/>
            <person name="Priest M."/>
            <person name="Raghuraman S."/>
            <person name="Rege F."/>
            <person name="Reyes R."/>
            <person name="Rise C."/>
            <person name="Rogov P."/>
            <person name="Ross K."/>
            <person name="Ryan E."/>
            <person name="Settipalli S."/>
            <person name="Shea T."/>
            <person name="Sherpa N."/>
            <person name="Shi L."/>
            <person name="Shih D."/>
            <person name="Sparrow T."/>
            <person name="Spaulding J."/>
            <person name="Stalker J."/>
            <person name="Stange-Thomann N."/>
            <person name="Stavropoulos S."/>
            <person name="Stone C."/>
            <person name="Strader C."/>
            <person name="Tesfaye S."/>
            <person name="Thomson T."/>
            <person name="Thoulutsang Y."/>
            <person name="Thoulutsang D."/>
            <person name="Topham K."/>
            <person name="Topping I."/>
            <person name="Tsamla T."/>
            <person name="Vassiliev H."/>
            <person name="Vo A."/>
            <person name="Wangchuk T."/>
            <person name="Wangdi T."/>
            <person name="Weiand M."/>
            <person name="Wilkinson J."/>
            <person name="Wilson A."/>
            <person name="Yadav S."/>
            <person name="Young G."/>
            <person name="Yu Q."/>
            <person name="Zembek L."/>
            <person name="Zhong D."/>
            <person name="Zimmer A."/>
            <person name="Zwirko Z."/>
            <person name="Jaffe D.B."/>
            <person name="Alvarez P."/>
            <person name="Brockman W."/>
            <person name="Butler J."/>
            <person name="Chin C."/>
            <person name="Gnerre S."/>
            <person name="Grabherr M."/>
            <person name="Kleber M."/>
            <person name="Mauceli E."/>
            <person name="MacCallum I."/>
        </authorList>
    </citation>
    <scope>NUCLEOTIDE SEQUENCE [LARGE SCALE GENOMIC DNA]</scope>
    <source>
        <strain evidence="28">Tucson 14024-0371.13</strain>
    </source>
</reference>
<gene>
    <name evidence="27" type="primary">Dana\GF22899</name>
    <name evidence="27" type="synonym">dana_GLEANR_7442</name>
    <name evidence="27" type="ORF">GF22899</name>
</gene>
<evidence type="ECO:0000256" key="22">
    <source>
        <dbReference type="RuleBase" id="RU364040"/>
    </source>
</evidence>
<dbReference type="InterPro" id="IPR050344">
    <property type="entry name" value="Peptidase_M1_aminopeptidases"/>
</dbReference>
<evidence type="ECO:0000256" key="18">
    <source>
        <dbReference type="ARBA" id="ARBA00023288"/>
    </source>
</evidence>
<dbReference type="GeneID" id="6505550"/>
<name>B3MTC7_DROAN</name>
<feature type="domain" description="Aminopeptidase N-like N-terminal" evidence="26">
    <location>
        <begin position="35"/>
        <end position="229"/>
    </location>
</feature>
<dbReference type="FunFam" id="2.60.40.1910:FF:000008">
    <property type="entry name" value="Aminopeptidase"/>
    <property type="match status" value="1"/>
</dbReference>
<proteinExistence type="inferred from homology"/>
<feature type="binding site" evidence="20">
    <location>
        <position position="336"/>
    </location>
    <ligand>
        <name>Zn(2+)</name>
        <dbReference type="ChEBI" id="CHEBI:29105"/>
        <note>catalytic</note>
    </ligand>
</feature>
<dbReference type="FunFam" id="2.60.40.1730:FF:000016">
    <property type="entry name" value="Aminopeptidase"/>
    <property type="match status" value="1"/>
</dbReference>
<evidence type="ECO:0000256" key="17">
    <source>
        <dbReference type="ARBA" id="ARBA00023180"/>
    </source>
</evidence>
<evidence type="ECO:0000256" key="14">
    <source>
        <dbReference type="ARBA" id="ARBA00023049"/>
    </source>
</evidence>
<evidence type="ECO:0000256" key="4">
    <source>
        <dbReference type="ARBA" id="ARBA00010136"/>
    </source>
</evidence>
<feature type="signal peptide" evidence="23">
    <location>
        <begin position="1"/>
        <end position="18"/>
    </location>
</feature>
<dbReference type="SMR" id="B3MTC7"/>
<evidence type="ECO:0000256" key="8">
    <source>
        <dbReference type="ARBA" id="ARBA00022692"/>
    </source>
</evidence>
<dbReference type="GO" id="GO:0005886">
    <property type="term" value="C:plasma membrane"/>
    <property type="evidence" value="ECO:0007669"/>
    <property type="project" value="UniProtKB-SubCell"/>
</dbReference>
<evidence type="ECO:0000256" key="5">
    <source>
        <dbReference type="ARBA" id="ARBA00022475"/>
    </source>
</evidence>
<keyword evidence="22" id="KW-0031">Aminopeptidase</keyword>
<evidence type="ECO:0000256" key="9">
    <source>
        <dbReference type="ARBA" id="ARBA00022723"/>
    </source>
</evidence>
<dbReference type="PANTHER" id="PTHR11533">
    <property type="entry name" value="PROTEASE M1 ZINC METALLOPROTEASE"/>
    <property type="match status" value="1"/>
</dbReference>
<feature type="binding site" evidence="20">
    <location>
        <position position="340"/>
    </location>
    <ligand>
        <name>Zn(2+)</name>
        <dbReference type="ChEBI" id="CHEBI:29105"/>
        <note>catalytic</note>
    </ligand>
</feature>
<evidence type="ECO:0000256" key="2">
    <source>
        <dbReference type="ARBA" id="ARBA00004167"/>
    </source>
</evidence>
<keyword evidence="17" id="KW-0325">Glycoprotein</keyword>
<evidence type="ECO:0000256" key="19">
    <source>
        <dbReference type="PIRSR" id="PIRSR634016-1"/>
    </source>
</evidence>
<feature type="site" description="Transition state stabilizer" evidence="21">
    <location>
        <position position="422"/>
    </location>
</feature>
<sequence>MDWLVFLTVALGFDIVATKPTTSYDYYRLPTSLRPEKYHLRVLTHLDNPNELTFSGSVKILIDALRNTKNITLHSLNLRIDETQITLKQISGIKKDNCISSTAVNPVHNYYILNTCQELVAGNVYELSMPFAADLNRQMEGYYRSSYKDPVTNLTRWLSVTQFEPASARSAFPCFDEPELKSKFIITLGYHKKYTALSNMPVKETKPHESLKDYIWTEFEESLPISTYLVAYSVNDFSHKTSTQPGGPLLRTWARSNAIDQCDYAAEFGPKVLQHFEEFFGVKFPLPKVDQIAVPDFDEGAMENWGLITYREISLLYSENHSSLEAKEKLAEVVAHEMAHQWFGNMVTMKWWTDLWLKEGFATYLASLGVAKIHPEWNILDREMINNIFLTFGLDALESSHPISRPIKLISDIAESFDAISYKKGGAVLRMMHLFLGEEAFRFGVKQYIQLNSYRNAEQDNLWQSLSKAAHQFGALAKDYDIKTIMDSWTLQTGYPVVHITRNYSARIAKVSQERFFLNPKVSPVHRKKCWWVPLSYTSQDKRDFNSTAPMAWMECTNKGASLPKTISNLPQSDQWVIFNIQLSSFYKANYDAQNWKLLIKTLTEGDFESIHVINRAQLVDDVLHFARTGMQSYEVALELVSYLKREREYLPWNAAILSLQHLGRLLRGTPHVKLFKRLMRKLLTPLYQHLGGIDGNSQSTQNQDQILLKAIIIHWACQYDASDCVAKSLAHFRRWKSETYPDEKNPIPINIRASVYCAAIKNGTKEDWQFLWTRFLKSNVASEQGIILIALGCSQDAKLLQRYLELIFDPAEVIRKQDSGLSFASVVSGEVGMPLGMKYFMDNVERIFQLYNPSVGNMGTILIACSVITDRRQYNEFKAFVKKSRRFFKGLEQTIGQTMEAILMNVQWMEQSSKQLSRFLVKYT</sequence>
<dbReference type="SUPFAM" id="SSF55486">
    <property type="entry name" value="Metalloproteases ('zincins'), catalytic domain"/>
    <property type="match status" value="1"/>
</dbReference>
<dbReference type="MEROPS" id="M01.A09"/>
<dbReference type="eggNOG" id="KOG1046">
    <property type="taxonomic scope" value="Eukaryota"/>
</dbReference>
<evidence type="ECO:0000256" key="16">
    <source>
        <dbReference type="ARBA" id="ARBA00023157"/>
    </source>
</evidence>
<dbReference type="Gene3D" id="1.10.390.10">
    <property type="entry name" value="Neutral Protease Domain 2"/>
    <property type="match status" value="1"/>
</dbReference>
<keyword evidence="13" id="KW-1133">Transmembrane helix</keyword>
<evidence type="ECO:0000256" key="10">
    <source>
        <dbReference type="ARBA" id="ARBA00022729"/>
    </source>
</evidence>
<dbReference type="InterPro" id="IPR001930">
    <property type="entry name" value="Peptidase_M1"/>
</dbReference>
<evidence type="ECO:0000256" key="23">
    <source>
        <dbReference type="SAM" id="SignalP"/>
    </source>
</evidence>
<dbReference type="GO" id="GO:0006508">
    <property type="term" value="P:proteolysis"/>
    <property type="evidence" value="ECO:0007669"/>
    <property type="project" value="UniProtKB-KW"/>
</dbReference>
<evidence type="ECO:0000259" key="26">
    <source>
        <dbReference type="Pfam" id="PF17900"/>
    </source>
</evidence>
<keyword evidence="6" id="KW-0336">GPI-anchor</keyword>
<dbReference type="GO" id="GO:0005737">
    <property type="term" value="C:cytoplasm"/>
    <property type="evidence" value="ECO:0007669"/>
    <property type="project" value="TreeGrafter"/>
</dbReference>
<evidence type="ECO:0000259" key="24">
    <source>
        <dbReference type="Pfam" id="PF01433"/>
    </source>
</evidence>
<comment type="cofactor">
    <cofactor evidence="20 22">
        <name>Zn(2+)</name>
        <dbReference type="ChEBI" id="CHEBI:29105"/>
    </cofactor>
    <text evidence="20 22">Binds 1 zinc ion per subunit.</text>
</comment>
<keyword evidence="14 22" id="KW-0482">Metalloprotease</keyword>
<evidence type="ECO:0000256" key="3">
    <source>
        <dbReference type="ARBA" id="ARBA00004609"/>
    </source>
</evidence>
<keyword evidence="5" id="KW-1003">Cell membrane</keyword>
<dbReference type="InterPro" id="IPR034016">
    <property type="entry name" value="M1_APN-typ"/>
</dbReference>
<evidence type="ECO:0000256" key="12">
    <source>
        <dbReference type="ARBA" id="ARBA00022833"/>
    </source>
</evidence>
<accession>B3MTC7</accession>
<dbReference type="GO" id="GO:0005615">
    <property type="term" value="C:extracellular space"/>
    <property type="evidence" value="ECO:0007669"/>
    <property type="project" value="TreeGrafter"/>
</dbReference>
<dbReference type="GO" id="GO:0070006">
    <property type="term" value="F:metalloaminopeptidase activity"/>
    <property type="evidence" value="ECO:0007669"/>
    <property type="project" value="TreeGrafter"/>
</dbReference>
<comment type="similarity">
    <text evidence="4 22">Belongs to the peptidase M1 family.</text>
</comment>
<dbReference type="Gene3D" id="1.25.50.20">
    <property type="match status" value="1"/>
</dbReference>
<dbReference type="OrthoDB" id="510539at2759"/>
<dbReference type="HOGENOM" id="CLU_003705_0_1_1"/>
<evidence type="ECO:0000256" key="11">
    <source>
        <dbReference type="ARBA" id="ARBA00022801"/>
    </source>
</evidence>
<keyword evidence="9 20" id="KW-0479">Metal-binding</keyword>
<dbReference type="Pfam" id="PF11838">
    <property type="entry name" value="ERAP1_C"/>
    <property type="match status" value="1"/>
</dbReference>
<dbReference type="InParanoid" id="B3MTC7"/>
<dbReference type="FunFam" id="1.10.390.10:FF:000016">
    <property type="entry name" value="Glutamyl aminopeptidase"/>
    <property type="match status" value="1"/>
</dbReference>
<dbReference type="Proteomes" id="UP000007801">
    <property type="component" value="Unassembled WGS sequence"/>
</dbReference>
<dbReference type="GO" id="GO:0043171">
    <property type="term" value="P:peptide catabolic process"/>
    <property type="evidence" value="ECO:0007669"/>
    <property type="project" value="TreeGrafter"/>
</dbReference>
<dbReference type="GO" id="GO:0042277">
    <property type="term" value="F:peptide binding"/>
    <property type="evidence" value="ECO:0007669"/>
    <property type="project" value="TreeGrafter"/>
</dbReference>
<feature type="binding site" evidence="20">
    <location>
        <position position="359"/>
    </location>
    <ligand>
        <name>Zn(2+)</name>
        <dbReference type="ChEBI" id="CHEBI:29105"/>
        <note>catalytic</note>
    </ligand>
</feature>
<keyword evidence="11 22" id="KW-0378">Hydrolase</keyword>
<keyword evidence="7 22" id="KW-0645">Protease</keyword>
<evidence type="ECO:0000313" key="27">
    <source>
        <dbReference type="EMBL" id="EDV30517.2"/>
    </source>
</evidence>
<dbReference type="Gene3D" id="2.60.40.1910">
    <property type="match status" value="1"/>
</dbReference>
<evidence type="ECO:0000256" key="1">
    <source>
        <dbReference type="ARBA" id="ARBA00000098"/>
    </source>
</evidence>
<dbReference type="InterPro" id="IPR027268">
    <property type="entry name" value="Peptidase_M4/M1_CTD_sf"/>
</dbReference>
<evidence type="ECO:0000256" key="6">
    <source>
        <dbReference type="ARBA" id="ARBA00022622"/>
    </source>
</evidence>
<keyword evidence="16" id="KW-1015">Disulfide bond</keyword>
<comment type="catalytic activity">
    <reaction evidence="1">
        <text>Release of an N-terminal amino acid, Xaa-|-Yaa- from a peptide, amide or arylamide. Xaa is preferably Ala, but may be most amino acids including Pro (slow action). When a terminal hydrophobic residue is followed by a prolyl residue, the two may be released as an intact Xaa-Pro dipeptide.</text>
        <dbReference type="EC" id="3.4.11.2"/>
    </reaction>
</comment>
<protein>
    <recommendedName>
        <fullName evidence="22">Aminopeptidase</fullName>
        <ecNumber evidence="22">3.4.11.-</ecNumber>
    </recommendedName>
</protein>
<dbReference type="Pfam" id="PF01433">
    <property type="entry name" value="Peptidase_M1"/>
    <property type="match status" value="1"/>
</dbReference>
<dbReference type="InterPro" id="IPR045357">
    <property type="entry name" value="Aminopeptidase_N-like_N"/>
</dbReference>
<evidence type="ECO:0000259" key="25">
    <source>
        <dbReference type="Pfam" id="PF11838"/>
    </source>
</evidence>
<dbReference type="Pfam" id="PF17900">
    <property type="entry name" value="Peptidase_M1_N"/>
    <property type="match status" value="1"/>
</dbReference>
<evidence type="ECO:0000313" key="28">
    <source>
        <dbReference type="Proteomes" id="UP000007801"/>
    </source>
</evidence>
<keyword evidence="12 20" id="KW-0862">Zinc</keyword>
<dbReference type="Gene3D" id="2.60.40.1730">
    <property type="entry name" value="tricorn interacting facor f3 domain"/>
    <property type="match status" value="1"/>
</dbReference>
<dbReference type="InterPro" id="IPR024571">
    <property type="entry name" value="ERAP1-like_C_dom"/>
</dbReference>
<feature type="domain" description="Peptidase M1 membrane alanine aminopeptidase" evidence="24">
    <location>
        <begin position="264"/>
        <end position="489"/>
    </location>
</feature>
<dbReference type="GO" id="GO:0008270">
    <property type="term" value="F:zinc ion binding"/>
    <property type="evidence" value="ECO:0007669"/>
    <property type="project" value="UniProtKB-UniRule"/>
</dbReference>
<dbReference type="EMBL" id="CH902623">
    <property type="protein sequence ID" value="EDV30517.2"/>
    <property type="molecule type" value="Genomic_DNA"/>
</dbReference>
<dbReference type="InterPro" id="IPR014782">
    <property type="entry name" value="Peptidase_M1_dom"/>
</dbReference>
<keyword evidence="28" id="KW-1185">Reference proteome</keyword>
<dbReference type="SUPFAM" id="SSF63737">
    <property type="entry name" value="Leukotriene A4 hydrolase N-terminal domain"/>
    <property type="match status" value="1"/>
</dbReference>
<dbReference type="PRINTS" id="PR00756">
    <property type="entry name" value="ALADIPTASE"/>
</dbReference>
<feature type="chain" id="PRO_5006454941" description="Aminopeptidase" evidence="23">
    <location>
        <begin position="19"/>
        <end position="925"/>
    </location>
</feature>
<dbReference type="PANTHER" id="PTHR11533:SF253">
    <property type="entry name" value="AMINOPEPTIDASE-RELATED"/>
    <property type="match status" value="1"/>
</dbReference>
<feature type="domain" description="ERAP1-like C-terminal" evidence="25">
    <location>
        <begin position="576"/>
        <end position="903"/>
    </location>
</feature>
<dbReference type="KEGG" id="dan:6505550"/>
<dbReference type="GO" id="GO:0098552">
    <property type="term" value="C:side of membrane"/>
    <property type="evidence" value="ECO:0007669"/>
    <property type="project" value="UniProtKB-KW"/>
</dbReference>
<comment type="subcellular location">
    <subcellularLocation>
        <location evidence="3">Cell membrane</location>
        <topology evidence="3">Lipid-anchor</topology>
        <topology evidence="3">GPI-anchor</topology>
    </subcellularLocation>
    <subcellularLocation>
        <location evidence="2">Membrane</location>
        <topology evidence="2">Single-pass membrane protein</topology>
    </subcellularLocation>
</comment>
<dbReference type="AlphaFoldDB" id="B3MTC7"/>
<evidence type="ECO:0000256" key="15">
    <source>
        <dbReference type="ARBA" id="ARBA00023136"/>
    </source>
</evidence>
<keyword evidence="10 23" id="KW-0732">Signal</keyword>
<dbReference type="EC" id="3.4.11.-" evidence="22"/>
<keyword evidence="18" id="KW-0449">Lipoprotein</keyword>
<evidence type="ECO:0000256" key="20">
    <source>
        <dbReference type="PIRSR" id="PIRSR634016-3"/>
    </source>
</evidence>
<dbReference type="FunFam" id="1.25.50.20:FF:000001">
    <property type="entry name" value="Aminopeptidase"/>
    <property type="match status" value="1"/>
</dbReference>